<dbReference type="PROSITE" id="PS50013">
    <property type="entry name" value="CHROMO_2"/>
    <property type="match status" value="1"/>
</dbReference>
<feature type="compositionally biased region" description="Low complexity" evidence="1">
    <location>
        <begin position="27"/>
        <end position="65"/>
    </location>
</feature>
<feature type="compositionally biased region" description="Basic and acidic residues" evidence="1">
    <location>
        <begin position="641"/>
        <end position="650"/>
    </location>
</feature>
<feature type="compositionally biased region" description="Low complexity" evidence="1">
    <location>
        <begin position="604"/>
        <end position="615"/>
    </location>
</feature>
<keyword evidence="4" id="KW-1185">Reference proteome</keyword>
<feature type="compositionally biased region" description="Basic and acidic residues" evidence="1">
    <location>
        <begin position="987"/>
        <end position="1011"/>
    </location>
</feature>
<sequence>MEHPSPQPQTSTSSLRWVSHYSDQNLRSAKSRSQSAQRNASTPTSTSTPGSTSNTTSASATSVSQSLQQATPATLASSHQILDLKADINAVLEHVAASREDHQEMSKDLDDLATKVEVLERVLCGDVGRPRKKRENTDSDPINKGIAHRLAQIEAAIDQLLGLITSLKATPCPPVLHRDASTSPCTPSPPVQKDQHLPATMPPFPSTRPFPSVLLSLCRSSEMLAPATWNANPFSPYLQEHNRDFQRDPSSSGSTESAAHPHSTTPLDDFNTASYPVTHNASSRPAPNTLLTKVSANRPDRLLSSSLATPSPDSPRGESFGRANHKSNTRSLAGSQPGLGSIDQESMASPSHTPQSFFNPATSSSSVEIIRVPARIPPKFNSRNFALPLRSNPTLPLATLPSHHQLPSSNPAPISPTPPLSSFLSSSSAHPAVIHSTSPRRTPNSALTRARAASLSRMLSGAQPNVGIGVGGNVDCEGLCADCERECREHQEHLDESVDSLECQHQNTKSQEPEPEQGQEQERQDQRMDSQEQCADEGTRDWGTTINFDTSVGQFTPLSQSVGVNASTNTNVDADTGASSPVLRDETALGAGSVDPPHASGTQSPPHTSSTDPSHAIAPNVEPRAPGPIYTREVADANADEAMRLDHASDDGQSGVVEPENLHEPTREVADANGDHHGADADESMQLDHASDVGGSGVVEPEPGHEDIREGVTEEGLRQEPKDGKMDDGSLEESVKSVEERSAPALAPNTGSPSQQTLENQEQARSSEHPQEPTTNLDDGAQPENVLSEPRQPTPAGLPHSPLDQYEYSRELTPADSVFRDEEAVATALAASLSPENGCTPSPSSPDHLSAFSPLQSELKAQYKHGCLGGGVSSSPEHREAFNHDDDDCDVSGSTYANLFSNFISADTDGMSSAVRSTYTGTYAERRVREPVATADGGEHDESDISAQLKHVDPARTTLRTTSPSFRISSLSPLSSLEDSPPPLYSETKERRYGTRVELHKTESLHSDMDLGTRSGSSVSVAPQTQMMPRRTESLHSDMDLGTRSGSSVSGALQTQTMPRGGPSASIDELSVLARREPTRLNIKLSDLKRKLESSQSASAIEQPEKRTRFDGDVDKVLGLGTRSSSMVDSVRNPGTGDLTRRTSRPSTSMQAVTAFRAESISERMGLNSTSSGGAGTISAPATIAGMKMIEMPTHELVAGSTRLPKKRIRPISRKARESTGSTQKVRQPRKNASGTPNKRPPQKRKSKSLSVQNEAPMCQWPAKSEQDGSFQRHFLAVTCGITLNALVLSREILVWTRKLASSVRHAAAKRQTLRNRDEKCARPDCLHAHVDEQEYMIERLVGRKPVGEAGYLFLVKWEGYPIAQATWIPEGNMGDATQTVVRFAADARAEGIDLGTRGAIFLEEAKVDGWDV</sequence>
<feature type="compositionally biased region" description="Polar residues" evidence="1">
    <location>
        <begin position="343"/>
        <end position="364"/>
    </location>
</feature>
<feature type="compositionally biased region" description="Polar residues" evidence="1">
    <location>
        <begin position="1014"/>
        <end position="1027"/>
    </location>
</feature>
<feature type="region of interest" description="Disordered" evidence="1">
    <location>
        <begin position="179"/>
        <end position="206"/>
    </location>
</feature>
<feature type="region of interest" description="Disordered" evidence="1">
    <location>
        <begin position="1"/>
        <end position="65"/>
    </location>
</feature>
<feature type="compositionally biased region" description="Polar residues" evidence="1">
    <location>
        <begin position="435"/>
        <end position="444"/>
    </location>
</feature>
<dbReference type="InterPro" id="IPR023780">
    <property type="entry name" value="Chromo_domain"/>
</dbReference>
<dbReference type="Pfam" id="PF00385">
    <property type="entry name" value="Chromo"/>
    <property type="match status" value="1"/>
</dbReference>
<feature type="region of interest" description="Disordered" evidence="1">
    <location>
        <begin position="400"/>
        <end position="446"/>
    </location>
</feature>
<dbReference type="Proteomes" id="UP000183567">
    <property type="component" value="Unassembled WGS sequence"/>
</dbReference>
<feature type="compositionally biased region" description="Basic and acidic residues" evidence="1">
    <location>
        <begin position="702"/>
        <end position="742"/>
    </location>
</feature>
<dbReference type="OrthoDB" id="436852at2759"/>
<gene>
    <name evidence="3" type="ORF">AZE42_09606</name>
</gene>
<protein>
    <recommendedName>
        <fullName evidence="2">Chromo domain-containing protein</fullName>
    </recommendedName>
</protein>
<dbReference type="SUPFAM" id="SSF54160">
    <property type="entry name" value="Chromo domain-like"/>
    <property type="match status" value="1"/>
</dbReference>
<evidence type="ECO:0000313" key="3">
    <source>
        <dbReference type="EMBL" id="OJA09229.1"/>
    </source>
</evidence>
<evidence type="ECO:0000259" key="2">
    <source>
        <dbReference type="PROSITE" id="PS50013"/>
    </source>
</evidence>
<reference evidence="3 4" key="1">
    <citation type="submission" date="2016-03" db="EMBL/GenBank/DDBJ databases">
        <title>Comparative genomics of the ectomycorrhizal sister species Rhizopogon vinicolor and Rhizopogon vesiculosus (Basidiomycota: Boletales) reveals a divergence of the mating type B locus.</title>
        <authorList>
            <person name="Mujic A.B."/>
            <person name="Kuo A."/>
            <person name="Tritt A."/>
            <person name="Lipzen A."/>
            <person name="Chen C."/>
            <person name="Johnson J."/>
            <person name="Sharma A."/>
            <person name="Barry K."/>
            <person name="Grigoriev I.V."/>
            <person name="Spatafora J.W."/>
        </authorList>
    </citation>
    <scope>NUCLEOTIDE SEQUENCE [LARGE SCALE GENOMIC DNA]</scope>
    <source>
        <strain evidence="3 4">AM-OR11-056</strain>
    </source>
</reference>
<feature type="region of interest" description="Disordered" evidence="1">
    <location>
        <begin position="588"/>
        <end position="854"/>
    </location>
</feature>
<dbReference type="EMBL" id="LVVM01005990">
    <property type="protein sequence ID" value="OJA09229.1"/>
    <property type="molecule type" value="Genomic_DNA"/>
</dbReference>
<feature type="compositionally biased region" description="Low complexity" evidence="1">
    <location>
        <begin position="963"/>
        <end position="979"/>
    </location>
</feature>
<feature type="compositionally biased region" description="Polar residues" evidence="1">
    <location>
        <begin position="248"/>
        <end position="295"/>
    </location>
</feature>
<dbReference type="InterPro" id="IPR000953">
    <property type="entry name" value="Chromo/chromo_shadow_dom"/>
</dbReference>
<feature type="region of interest" description="Disordered" evidence="1">
    <location>
        <begin position="1196"/>
        <end position="1255"/>
    </location>
</feature>
<feature type="compositionally biased region" description="Polar residues" evidence="1">
    <location>
        <begin position="749"/>
        <end position="764"/>
    </location>
</feature>
<dbReference type="GO" id="GO:0006338">
    <property type="term" value="P:chromatin remodeling"/>
    <property type="evidence" value="ECO:0007669"/>
    <property type="project" value="UniProtKB-ARBA"/>
</dbReference>
<feature type="compositionally biased region" description="Polar residues" evidence="1">
    <location>
        <begin position="834"/>
        <end position="847"/>
    </location>
</feature>
<evidence type="ECO:0000313" key="4">
    <source>
        <dbReference type="Proteomes" id="UP000183567"/>
    </source>
</evidence>
<feature type="compositionally biased region" description="Basic and acidic residues" evidence="1">
    <location>
        <begin position="1030"/>
        <end position="1041"/>
    </location>
</feature>
<dbReference type="SMART" id="SM00298">
    <property type="entry name" value="CHROMO"/>
    <property type="match status" value="1"/>
</dbReference>
<feature type="compositionally biased region" description="Polar residues" evidence="1">
    <location>
        <begin position="1044"/>
        <end position="1058"/>
    </location>
</feature>
<accession>A0A1J8PJX3</accession>
<proteinExistence type="predicted"/>
<feature type="domain" description="Chromo" evidence="2">
    <location>
        <begin position="1336"/>
        <end position="1384"/>
    </location>
</feature>
<feature type="compositionally biased region" description="Basic residues" evidence="1">
    <location>
        <begin position="1204"/>
        <end position="1214"/>
    </location>
</feature>
<dbReference type="STRING" id="180088.A0A1J8PJX3"/>
<feature type="region of interest" description="Disordered" evidence="1">
    <location>
        <begin position="241"/>
        <end position="364"/>
    </location>
</feature>
<organism evidence="3 4">
    <name type="scientific">Rhizopogon vesiculosus</name>
    <dbReference type="NCBI Taxonomy" id="180088"/>
    <lineage>
        <taxon>Eukaryota</taxon>
        <taxon>Fungi</taxon>
        <taxon>Dikarya</taxon>
        <taxon>Basidiomycota</taxon>
        <taxon>Agaricomycotina</taxon>
        <taxon>Agaricomycetes</taxon>
        <taxon>Agaricomycetidae</taxon>
        <taxon>Boletales</taxon>
        <taxon>Suillineae</taxon>
        <taxon>Rhizopogonaceae</taxon>
        <taxon>Rhizopogon</taxon>
    </lineage>
</organism>
<feature type="compositionally biased region" description="Basic and acidic residues" evidence="1">
    <location>
        <begin position="660"/>
        <end position="680"/>
    </location>
</feature>
<evidence type="ECO:0000256" key="1">
    <source>
        <dbReference type="SAM" id="MobiDB-lite"/>
    </source>
</evidence>
<name>A0A1J8PJX3_9AGAM</name>
<dbReference type="InterPro" id="IPR016197">
    <property type="entry name" value="Chromo-like_dom_sf"/>
</dbReference>
<feature type="region of interest" description="Disordered" evidence="1">
    <location>
        <begin position="1127"/>
        <end position="1151"/>
    </location>
</feature>
<comment type="caution">
    <text evidence="3">The sequence shown here is derived from an EMBL/GenBank/DDBJ whole genome shotgun (WGS) entry which is preliminary data.</text>
</comment>
<feature type="region of interest" description="Disordered" evidence="1">
    <location>
        <begin position="928"/>
        <end position="1065"/>
    </location>
</feature>
<feature type="compositionally biased region" description="Basic and acidic residues" evidence="1">
    <location>
        <begin position="520"/>
        <end position="530"/>
    </location>
</feature>
<feature type="region of interest" description="Disordered" evidence="1">
    <location>
        <begin position="498"/>
        <end position="548"/>
    </location>
</feature>
<feature type="compositionally biased region" description="Polar residues" evidence="1">
    <location>
        <begin position="1219"/>
        <end position="1237"/>
    </location>
</feature>
<dbReference type="Gene3D" id="2.40.50.40">
    <property type="match status" value="1"/>
</dbReference>